<dbReference type="InterPro" id="IPR009211">
    <property type="entry name" value="TagJ"/>
</dbReference>
<comment type="caution">
    <text evidence="1">The sequence shown here is derived from an EMBL/GenBank/DDBJ whole genome shotgun (WGS) entry which is preliminary data.</text>
</comment>
<dbReference type="SUPFAM" id="SSF144059">
    <property type="entry name" value="ImpE-like"/>
    <property type="match status" value="1"/>
</dbReference>
<reference evidence="1 2" key="1">
    <citation type="submission" date="2015-11" db="EMBL/GenBank/DDBJ databases">
        <title>Expanding the genomic diversity of Burkholderia species for the development of highly accurate diagnostics.</title>
        <authorList>
            <person name="Sahl J."/>
            <person name="Keim P."/>
            <person name="Wagner D."/>
        </authorList>
    </citation>
    <scope>NUCLEOTIDE SEQUENCE [LARGE SCALE GENOMIC DNA]</scope>
    <source>
        <strain evidence="1 2">RF32-BP4</strain>
    </source>
</reference>
<dbReference type="InterPro" id="IPR011990">
    <property type="entry name" value="TPR-like_helical_dom_sf"/>
</dbReference>
<protein>
    <submittedName>
        <fullName evidence="1">ImpE protein superfamily protein</fullName>
    </submittedName>
</protein>
<organism evidence="1 2">
    <name type="scientific">Burkholderia ubonensis</name>
    <dbReference type="NCBI Taxonomy" id="101571"/>
    <lineage>
        <taxon>Bacteria</taxon>
        <taxon>Pseudomonadati</taxon>
        <taxon>Pseudomonadota</taxon>
        <taxon>Betaproteobacteria</taxon>
        <taxon>Burkholderiales</taxon>
        <taxon>Burkholderiaceae</taxon>
        <taxon>Burkholderia</taxon>
        <taxon>Burkholderia cepacia complex</taxon>
    </lineage>
</organism>
<accession>A0A102L5C7</accession>
<dbReference type="EMBL" id="LOTN01000036">
    <property type="protein sequence ID" value="KUZ88891.1"/>
    <property type="molecule type" value="Genomic_DNA"/>
</dbReference>
<proteinExistence type="predicted"/>
<evidence type="ECO:0000313" key="1">
    <source>
        <dbReference type="EMBL" id="KUZ88891.1"/>
    </source>
</evidence>
<gene>
    <name evidence="1" type="ORF">WI38_19180</name>
</gene>
<sequence length="286" mass="31514">MTTNAPDPATQAIDRPTQQNLVHTGSFEALKERTIETVRRRPSDASERWLLFQLLCVDGDWERALKQLQTWATLEPEGAARAQLHRELIESEIFRAEVFAGTRTPGFVDGAAPAWIDLLLQANARLGAGDVAGADALRRAALDEAPASRGESPEMDGFDWLTDSDTRLGPVCEMTVAGGYRWIPFARIKSLTLTPIGTLTDLVWRPATLILRDATVLRGYVPTRYPGSEHGPAEIRLARETRWQDVGETNVIALGQKTWTTDRGDWGLLDVGSCRFTDEGEDGTAS</sequence>
<dbReference type="Pfam" id="PF07024">
    <property type="entry name" value="ImpE"/>
    <property type="match status" value="1"/>
</dbReference>
<dbReference type="AlphaFoldDB" id="A0A102L5C7"/>
<name>A0A102L5C7_9BURK</name>
<dbReference type="Proteomes" id="UP000065521">
    <property type="component" value="Unassembled WGS sequence"/>
</dbReference>
<dbReference type="PIRSF" id="PIRSF029288">
    <property type="entry name" value="SciE_ImpE"/>
    <property type="match status" value="1"/>
</dbReference>
<evidence type="ECO:0000313" key="2">
    <source>
        <dbReference type="Proteomes" id="UP000065521"/>
    </source>
</evidence>
<dbReference type="Gene3D" id="1.25.40.10">
    <property type="entry name" value="Tetratricopeptide repeat domain"/>
    <property type="match status" value="1"/>
</dbReference>
<dbReference type="RefSeq" id="WP_059634545.1">
    <property type="nucleotide sequence ID" value="NZ_LOTK01000043.1"/>
</dbReference>